<keyword evidence="1" id="KW-1133">Transmembrane helix</keyword>
<feature type="transmembrane region" description="Helical" evidence="1">
    <location>
        <begin position="126"/>
        <end position="148"/>
    </location>
</feature>
<name>A0A9P7VGA7_9AGAR</name>
<protein>
    <submittedName>
        <fullName evidence="2">Uncharacterized protein</fullName>
    </submittedName>
</protein>
<accession>A0A9P7VGA7</accession>
<keyword evidence="3" id="KW-1185">Reference proteome</keyword>
<dbReference type="AlphaFoldDB" id="A0A9P7VGA7"/>
<dbReference type="GeneID" id="66103803"/>
<evidence type="ECO:0000256" key="1">
    <source>
        <dbReference type="SAM" id="Phobius"/>
    </source>
</evidence>
<organism evidence="2 3">
    <name type="scientific">Guyanagaster necrorhizus</name>
    <dbReference type="NCBI Taxonomy" id="856835"/>
    <lineage>
        <taxon>Eukaryota</taxon>
        <taxon>Fungi</taxon>
        <taxon>Dikarya</taxon>
        <taxon>Basidiomycota</taxon>
        <taxon>Agaricomycotina</taxon>
        <taxon>Agaricomycetes</taxon>
        <taxon>Agaricomycetidae</taxon>
        <taxon>Agaricales</taxon>
        <taxon>Marasmiineae</taxon>
        <taxon>Physalacriaceae</taxon>
        <taxon>Guyanagaster</taxon>
    </lineage>
</organism>
<dbReference type="OrthoDB" id="4142200at2759"/>
<sequence length="157" mass="17457">MVVVTPTTSLLCQSTKKSSSRLSLREPRVPSHTLICLNWHASACWSRNGSPNVVSTYRCERHDVCRSALLCNRSLARIPIGTVASMSLKALVVAEISSQCLFNTFSMWPLTVPAIMYIDKWGRRPMLLFGTLFIGFFLFLVGGLQGHFGYWGVVDGD</sequence>
<dbReference type="Proteomes" id="UP000812287">
    <property type="component" value="Unassembled WGS sequence"/>
</dbReference>
<gene>
    <name evidence="2" type="ORF">BT62DRAFT_582619</name>
</gene>
<evidence type="ECO:0000313" key="3">
    <source>
        <dbReference type="Proteomes" id="UP000812287"/>
    </source>
</evidence>
<dbReference type="EMBL" id="MU250571">
    <property type="protein sequence ID" value="KAG7440431.1"/>
    <property type="molecule type" value="Genomic_DNA"/>
</dbReference>
<proteinExistence type="predicted"/>
<keyword evidence="1" id="KW-0812">Transmembrane</keyword>
<keyword evidence="1" id="KW-0472">Membrane</keyword>
<reference evidence="2" key="1">
    <citation type="submission" date="2020-11" db="EMBL/GenBank/DDBJ databases">
        <title>Adaptations for nitrogen fixation in a non-lichenized fungal sporocarp promotes dispersal by wood-feeding termites.</title>
        <authorList>
            <consortium name="DOE Joint Genome Institute"/>
            <person name="Koch R.A."/>
            <person name="Yoon G."/>
            <person name="Arayal U."/>
            <person name="Lail K."/>
            <person name="Amirebrahimi M."/>
            <person name="Labutti K."/>
            <person name="Lipzen A."/>
            <person name="Riley R."/>
            <person name="Barry K."/>
            <person name="Henrissat B."/>
            <person name="Grigoriev I.V."/>
            <person name="Herr J.R."/>
            <person name="Aime M.C."/>
        </authorList>
    </citation>
    <scope>NUCLEOTIDE SEQUENCE</scope>
    <source>
        <strain evidence="2">MCA 3950</strain>
    </source>
</reference>
<evidence type="ECO:0000313" key="2">
    <source>
        <dbReference type="EMBL" id="KAG7440431.1"/>
    </source>
</evidence>
<comment type="caution">
    <text evidence="2">The sequence shown here is derived from an EMBL/GenBank/DDBJ whole genome shotgun (WGS) entry which is preliminary data.</text>
</comment>
<dbReference type="Gene3D" id="1.20.1250.20">
    <property type="entry name" value="MFS general substrate transporter like domains"/>
    <property type="match status" value="1"/>
</dbReference>
<dbReference type="RefSeq" id="XP_043033931.1">
    <property type="nucleotide sequence ID" value="XM_043181507.1"/>
</dbReference>
<dbReference type="InterPro" id="IPR036259">
    <property type="entry name" value="MFS_trans_sf"/>
</dbReference>